<evidence type="ECO:0000313" key="1">
    <source>
        <dbReference type="EMBL" id="HAE94331.1"/>
    </source>
</evidence>
<protein>
    <submittedName>
        <fullName evidence="1">Amidohydrolase</fullName>
    </submittedName>
</protein>
<name>A0A3B9L091_9PROT</name>
<feature type="non-terminal residue" evidence="1">
    <location>
        <position position="59"/>
    </location>
</feature>
<organism evidence="1 2">
    <name type="scientific">Hyphomonas atlantica</name>
    <dbReference type="NCBI Taxonomy" id="1280948"/>
    <lineage>
        <taxon>Bacteria</taxon>
        <taxon>Pseudomonadati</taxon>
        <taxon>Pseudomonadota</taxon>
        <taxon>Alphaproteobacteria</taxon>
        <taxon>Hyphomonadales</taxon>
        <taxon>Hyphomonadaceae</taxon>
        <taxon>Hyphomonas</taxon>
    </lineage>
</organism>
<proteinExistence type="predicted"/>
<dbReference type="EMBL" id="DMBR01000216">
    <property type="protein sequence ID" value="HAE94331.1"/>
    <property type="molecule type" value="Genomic_DNA"/>
</dbReference>
<dbReference type="SUPFAM" id="SSF56317">
    <property type="entry name" value="Carbon-nitrogen hydrolase"/>
    <property type="match status" value="1"/>
</dbReference>
<evidence type="ECO:0000313" key="2">
    <source>
        <dbReference type="Proteomes" id="UP000259173"/>
    </source>
</evidence>
<dbReference type="Gene3D" id="3.60.110.10">
    <property type="entry name" value="Carbon-nitrogen hydrolase"/>
    <property type="match status" value="1"/>
</dbReference>
<dbReference type="AlphaFoldDB" id="A0A3B9L091"/>
<dbReference type="InterPro" id="IPR036526">
    <property type="entry name" value="C-N_Hydrolase_sf"/>
</dbReference>
<gene>
    <name evidence="1" type="ORF">DCG65_07205</name>
</gene>
<dbReference type="GO" id="GO:0016787">
    <property type="term" value="F:hydrolase activity"/>
    <property type="evidence" value="ECO:0007669"/>
    <property type="project" value="UniProtKB-KW"/>
</dbReference>
<reference evidence="1 2" key="1">
    <citation type="journal article" date="2018" name="Nat. Biotechnol.">
        <title>A standardized bacterial taxonomy based on genome phylogeny substantially revises the tree of life.</title>
        <authorList>
            <person name="Parks D.H."/>
            <person name="Chuvochina M."/>
            <person name="Waite D.W."/>
            <person name="Rinke C."/>
            <person name="Skarshewski A."/>
            <person name="Chaumeil P.A."/>
            <person name="Hugenholtz P."/>
        </authorList>
    </citation>
    <scope>NUCLEOTIDE SEQUENCE [LARGE SCALE GENOMIC DNA]</scope>
    <source>
        <strain evidence="1">UBA8557</strain>
    </source>
</reference>
<dbReference type="Proteomes" id="UP000259173">
    <property type="component" value="Unassembled WGS sequence"/>
</dbReference>
<keyword evidence="1" id="KW-0378">Hydrolase</keyword>
<comment type="caution">
    <text evidence="1">The sequence shown here is derived from an EMBL/GenBank/DDBJ whole genome shotgun (WGS) entry which is preliminary data.</text>
</comment>
<accession>A0A3B9L091</accession>
<sequence length="59" mass="6271">MEANIDHASALIREAAGKGARFIATPEMTNLLDIRPGKARPKIVAESDDKTLAALRALA</sequence>